<dbReference type="EMBL" id="QXGF01000268">
    <property type="protein sequence ID" value="KAE8943147.1"/>
    <property type="molecule type" value="Genomic_DNA"/>
</dbReference>
<dbReference type="EMBL" id="QXGA01000220">
    <property type="protein sequence ID" value="KAE9149833.1"/>
    <property type="molecule type" value="Genomic_DNA"/>
</dbReference>
<dbReference type="EMBL" id="QXGB01000237">
    <property type="protein sequence ID" value="KAE9223203.1"/>
    <property type="molecule type" value="Genomic_DNA"/>
</dbReference>
<evidence type="ECO:0000313" key="12">
    <source>
        <dbReference type="Proteomes" id="UP000440732"/>
    </source>
</evidence>
<dbReference type="Gene3D" id="1.10.8.270">
    <property type="entry name" value="putative rabgap domain of human tbc1 domain family member 14 like domains"/>
    <property type="match status" value="1"/>
</dbReference>
<evidence type="ECO:0000313" key="11">
    <source>
        <dbReference type="Proteomes" id="UP000440367"/>
    </source>
</evidence>
<reference evidence="8 9" key="1">
    <citation type="submission" date="2018-08" db="EMBL/GenBank/DDBJ databases">
        <title>Genomic investigation of the strawberry pathogen Phytophthora fragariae indicates pathogenicity is determined by transcriptional variation in three key races.</title>
        <authorList>
            <person name="Adams T.M."/>
            <person name="Armitage A.D."/>
            <person name="Sobczyk M.K."/>
            <person name="Bates H.J."/>
            <person name="Dunwell J.M."/>
            <person name="Nellist C.F."/>
            <person name="Harrison R.J."/>
        </authorList>
    </citation>
    <scope>NUCLEOTIDE SEQUENCE [LARGE SCALE GENOMIC DNA]</scope>
    <source>
        <strain evidence="7 10">A4</strain>
        <strain evidence="6 11">BC-1</strain>
        <strain evidence="5 9">NOV-27</strain>
        <strain evidence="4 12">NOV-5</strain>
        <strain evidence="3 13">NOV-71</strain>
        <strain evidence="2 8">NOV-9</strain>
    </source>
</reference>
<evidence type="ECO:0000313" key="5">
    <source>
        <dbReference type="EMBL" id="KAE9223203.1"/>
    </source>
</evidence>
<dbReference type="OrthoDB" id="68029at2759"/>
<evidence type="ECO:0000313" key="13">
    <source>
        <dbReference type="Proteomes" id="UP000441208"/>
    </source>
</evidence>
<evidence type="ECO:0000313" key="8">
    <source>
        <dbReference type="Proteomes" id="UP000429523"/>
    </source>
</evidence>
<evidence type="ECO:0000313" key="9">
    <source>
        <dbReference type="Proteomes" id="UP000433483"/>
    </source>
</evidence>
<dbReference type="Proteomes" id="UP000437068">
    <property type="component" value="Unassembled WGS sequence"/>
</dbReference>
<dbReference type="InterPro" id="IPR000195">
    <property type="entry name" value="Rab-GAP-TBC_dom"/>
</dbReference>
<dbReference type="EMBL" id="QXGD01000274">
    <property type="protein sequence ID" value="KAE9245092.1"/>
    <property type="molecule type" value="Genomic_DNA"/>
</dbReference>
<dbReference type="EMBL" id="QXFZ01000254">
    <property type="protein sequence ID" value="KAE9124523.1"/>
    <property type="molecule type" value="Genomic_DNA"/>
</dbReference>
<dbReference type="Proteomes" id="UP000429523">
    <property type="component" value="Unassembled WGS sequence"/>
</dbReference>
<dbReference type="EMBL" id="QXGE01000222">
    <property type="protein sequence ID" value="KAE9319619.1"/>
    <property type="molecule type" value="Genomic_DNA"/>
</dbReference>
<name>A0A6A3FFG8_9STRA</name>
<accession>A0A6A3FFG8</accession>
<evidence type="ECO:0000313" key="7">
    <source>
        <dbReference type="EMBL" id="KAE9319619.1"/>
    </source>
</evidence>
<dbReference type="Proteomes" id="UP000440732">
    <property type="component" value="Unassembled WGS sequence"/>
</dbReference>
<feature type="domain" description="Rab-GAP TBC" evidence="1">
    <location>
        <begin position="197"/>
        <end position="270"/>
    </location>
</feature>
<evidence type="ECO:0000313" key="4">
    <source>
        <dbReference type="EMBL" id="KAE9149833.1"/>
    </source>
</evidence>
<protein>
    <recommendedName>
        <fullName evidence="1">Rab-GAP TBC domain-containing protein</fullName>
    </recommendedName>
</protein>
<evidence type="ECO:0000313" key="10">
    <source>
        <dbReference type="Proteomes" id="UP000437068"/>
    </source>
</evidence>
<dbReference type="AlphaFoldDB" id="A0A6A3FFG8"/>
<dbReference type="Proteomes" id="UP000433483">
    <property type="component" value="Unassembled WGS sequence"/>
</dbReference>
<proteinExistence type="predicted"/>
<dbReference type="Pfam" id="PF00566">
    <property type="entry name" value="RabGAP-TBC"/>
    <property type="match status" value="1"/>
</dbReference>
<gene>
    <name evidence="7" type="ORF">PF001_g5803</name>
    <name evidence="6" type="ORF">PF002_g7429</name>
    <name evidence="5" type="ORF">PF005_g6399</name>
    <name evidence="4" type="ORF">PF006_g5732</name>
    <name evidence="3" type="ORF">PF007_g6684</name>
    <name evidence="2" type="ORF">PF009_g7113</name>
</gene>
<organism evidence="2 8">
    <name type="scientific">Phytophthora fragariae</name>
    <dbReference type="NCBI Taxonomy" id="53985"/>
    <lineage>
        <taxon>Eukaryota</taxon>
        <taxon>Sar</taxon>
        <taxon>Stramenopiles</taxon>
        <taxon>Oomycota</taxon>
        <taxon>Peronosporomycetes</taxon>
        <taxon>Peronosporales</taxon>
        <taxon>Peronosporaceae</taxon>
        <taxon>Phytophthora</taxon>
    </lineage>
</organism>
<keyword evidence="9" id="KW-1185">Reference proteome</keyword>
<dbReference type="Proteomes" id="UP000440367">
    <property type="component" value="Unassembled WGS sequence"/>
</dbReference>
<comment type="caution">
    <text evidence="2">The sequence shown here is derived from an EMBL/GenBank/DDBJ whole genome shotgun (WGS) entry which is preliminary data.</text>
</comment>
<evidence type="ECO:0000313" key="6">
    <source>
        <dbReference type="EMBL" id="KAE9245092.1"/>
    </source>
</evidence>
<evidence type="ECO:0000313" key="2">
    <source>
        <dbReference type="EMBL" id="KAE8943147.1"/>
    </source>
</evidence>
<evidence type="ECO:0000313" key="3">
    <source>
        <dbReference type="EMBL" id="KAE9124523.1"/>
    </source>
</evidence>
<sequence>MGNFVSTTLYTRPEDFAESDKLLDQMEKQECMTAASNWMETAASFSAIVLSTMGTLLVGNLTGSLEQPMKRPPILIDAACQTEDGDVTELAVSRDWQPSKDVDDSDSHSCTTEATDLFTDAETEESFDENDSQWDNVSSASDDILNAICDACEGCSECDCEIQAEQLLRLTAIVCTEDDDDSRTYLEDYLCTCGECPQYQEIALDVATETSKTSLYKVQHQQSVTRLLQAFSTYNEVLGYRPDMIPAAHECLQIWSGDEDKAFKSFVTLYDDVPHLCDACHRA</sequence>
<dbReference type="Proteomes" id="UP000441208">
    <property type="component" value="Unassembled WGS sequence"/>
</dbReference>
<evidence type="ECO:0000259" key="1">
    <source>
        <dbReference type="Pfam" id="PF00566"/>
    </source>
</evidence>